<dbReference type="RefSeq" id="WP_168963716.1">
    <property type="nucleotide sequence ID" value="NZ_JABAEW010000053.1"/>
</dbReference>
<name>A0A848B4X0_9BACT</name>
<evidence type="ECO:0000313" key="1">
    <source>
        <dbReference type="EMBL" id="NMD88669.1"/>
    </source>
</evidence>
<evidence type="ECO:0000313" key="2">
    <source>
        <dbReference type="Proteomes" id="UP000576225"/>
    </source>
</evidence>
<comment type="caution">
    <text evidence="1">The sequence shown here is derived from an EMBL/GenBank/DDBJ whole genome shotgun (WGS) entry which is preliminary data.</text>
</comment>
<protein>
    <submittedName>
        <fullName evidence="1">Uncharacterized protein</fullName>
    </submittedName>
</protein>
<accession>A0A848B4X0</accession>
<dbReference type="AlphaFoldDB" id="A0A848B4X0"/>
<organism evidence="1 2">
    <name type="scientific">Victivallis vadensis</name>
    <dbReference type="NCBI Taxonomy" id="172901"/>
    <lineage>
        <taxon>Bacteria</taxon>
        <taxon>Pseudomonadati</taxon>
        <taxon>Lentisphaerota</taxon>
        <taxon>Lentisphaeria</taxon>
        <taxon>Victivallales</taxon>
        <taxon>Victivallaceae</taxon>
        <taxon>Victivallis</taxon>
    </lineage>
</organism>
<reference evidence="1 2" key="1">
    <citation type="submission" date="2020-04" db="EMBL/GenBank/DDBJ databases">
        <authorList>
            <person name="Hitch T.C.A."/>
            <person name="Wylensek D."/>
            <person name="Clavel T."/>
        </authorList>
    </citation>
    <scope>NUCLEOTIDE SEQUENCE [LARGE SCALE GENOMIC DNA]</scope>
    <source>
        <strain evidence="1 2">COR2-253-APC-1A</strain>
    </source>
</reference>
<sequence>METNNQKQHPPDGEIGAVIPHEILSRTDLPLYVKLVYGRVAVILRRSGYAVLTTGELAGECGIRHGLARKALRYLVMLGLIRFHRSLTDHNAIHVFQQIRKGTQVCSQKKSHPQS</sequence>
<gene>
    <name evidence="1" type="ORF">HF882_18935</name>
</gene>
<proteinExistence type="predicted"/>
<dbReference type="Proteomes" id="UP000576225">
    <property type="component" value="Unassembled WGS sequence"/>
</dbReference>
<dbReference type="EMBL" id="JABAEW010000053">
    <property type="protein sequence ID" value="NMD88669.1"/>
    <property type="molecule type" value="Genomic_DNA"/>
</dbReference>